<keyword evidence="5" id="KW-1185">Reference proteome</keyword>
<feature type="domain" description="Integrase zinc-binding" evidence="3">
    <location>
        <begin position="20"/>
        <end position="61"/>
    </location>
</feature>
<dbReference type="OrthoDB" id="5862337at2759"/>
<dbReference type="InterPro" id="IPR041588">
    <property type="entry name" value="Integrase_H2C2"/>
</dbReference>
<evidence type="ECO:0000313" key="4">
    <source>
        <dbReference type="EMBL" id="VDP33781.1"/>
    </source>
</evidence>
<sequence length="132" mass="14918">MSYNFSTHSGCLMFEDRIVIPYSIKAAVLTDLHDGHPGMSRTKMLARDYCYWSNINKNTEDKLTLMKPAETPRNQGQFNNHQEHARRTSSQMILCGSATIELDTRDRLGEDPEQVLVTITDDDGDAKPVSLV</sequence>
<reference evidence="4 5" key="1">
    <citation type="submission" date="2018-11" db="EMBL/GenBank/DDBJ databases">
        <authorList>
            <consortium name="Pathogen Informatics"/>
        </authorList>
    </citation>
    <scope>NUCLEOTIDE SEQUENCE [LARGE SCALE GENOMIC DNA]</scope>
</reference>
<dbReference type="Gene3D" id="1.10.340.70">
    <property type="match status" value="1"/>
</dbReference>
<protein>
    <recommendedName>
        <fullName evidence="1">RNA-directed DNA polymerase</fullName>
        <ecNumber evidence="1">2.7.7.49</ecNumber>
    </recommendedName>
</protein>
<evidence type="ECO:0000259" key="3">
    <source>
        <dbReference type="Pfam" id="PF17921"/>
    </source>
</evidence>
<dbReference type="PANTHER" id="PTHR37984">
    <property type="entry name" value="PROTEIN CBG26694"/>
    <property type="match status" value="1"/>
</dbReference>
<dbReference type="GO" id="GO:0003964">
    <property type="term" value="F:RNA-directed DNA polymerase activity"/>
    <property type="evidence" value="ECO:0007669"/>
    <property type="project" value="UniProtKB-EC"/>
</dbReference>
<dbReference type="Pfam" id="PF17921">
    <property type="entry name" value="Integrase_H2C2"/>
    <property type="match status" value="1"/>
</dbReference>
<dbReference type="AlphaFoldDB" id="A0A3P8CMZ7"/>
<accession>A0A3P8CMZ7</accession>
<gene>
    <name evidence="4" type="ORF">HPBE_LOCUS22627</name>
</gene>
<evidence type="ECO:0000313" key="6">
    <source>
        <dbReference type="WBParaSite" id="HPBE_0002262801-mRNA-1"/>
    </source>
</evidence>
<name>A0A3P8CMZ7_HELPZ</name>
<dbReference type="PANTHER" id="PTHR37984:SF5">
    <property type="entry name" value="PROTEIN NYNRIN-LIKE"/>
    <property type="match status" value="1"/>
</dbReference>
<proteinExistence type="predicted"/>
<evidence type="ECO:0000256" key="2">
    <source>
        <dbReference type="SAM" id="MobiDB-lite"/>
    </source>
</evidence>
<dbReference type="EMBL" id="UZAH01034189">
    <property type="protein sequence ID" value="VDP33781.1"/>
    <property type="molecule type" value="Genomic_DNA"/>
</dbReference>
<evidence type="ECO:0000256" key="1">
    <source>
        <dbReference type="ARBA" id="ARBA00012493"/>
    </source>
</evidence>
<evidence type="ECO:0000313" key="5">
    <source>
        <dbReference type="Proteomes" id="UP000050761"/>
    </source>
</evidence>
<dbReference type="InterPro" id="IPR050951">
    <property type="entry name" value="Retrovirus_Pol_polyprotein"/>
</dbReference>
<dbReference type="EC" id="2.7.7.49" evidence="1"/>
<feature type="region of interest" description="Disordered" evidence="2">
    <location>
        <begin position="70"/>
        <end position="90"/>
    </location>
</feature>
<organism evidence="4">
    <name type="scientific">Heligmosomoides polygyrus</name>
    <name type="common">Parasitic roundworm</name>
    <dbReference type="NCBI Taxonomy" id="6339"/>
    <lineage>
        <taxon>Eukaryota</taxon>
        <taxon>Metazoa</taxon>
        <taxon>Ecdysozoa</taxon>
        <taxon>Nematoda</taxon>
        <taxon>Chromadorea</taxon>
        <taxon>Rhabditida</taxon>
        <taxon>Rhabditina</taxon>
        <taxon>Rhabditomorpha</taxon>
        <taxon>Strongyloidea</taxon>
        <taxon>Heligmosomidae</taxon>
        <taxon>Heligmosomoides</taxon>
    </lineage>
</organism>
<reference evidence="6" key="2">
    <citation type="submission" date="2019-09" db="UniProtKB">
        <authorList>
            <consortium name="WormBaseParasite"/>
        </authorList>
    </citation>
    <scope>IDENTIFICATION</scope>
</reference>
<dbReference type="WBParaSite" id="HPBE_0002262801-mRNA-1">
    <property type="protein sequence ID" value="HPBE_0002262801-mRNA-1"/>
    <property type="gene ID" value="HPBE_0002262801"/>
</dbReference>
<dbReference type="Proteomes" id="UP000050761">
    <property type="component" value="Unassembled WGS sequence"/>
</dbReference>